<dbReference type="SUPFAM" id="SSF52172">
    <property type="entry name" value="CheY-like"/>
    <property type="match status" value="1"/>
</dbReference>
<dbReference type="SMART" id="SM00448">
    <property type="entry name" value="REC"/>
    <property type="match status" value="1"/>
</dbReference>
<dbReference type="InterPro" id="IPR001789">
    <property type="entry name" value="Sig_transdc_resp-reg_receiver"/>
</dbReference>
<dbReference type="EMBL" id="SPQS01000011">
    <property type="protein sequence ID" value="TFV73728.1"/>
    <property type="molecule type" value="Genomic_DNA"/>
</dbReference>
<comment type="caution">
    <text evidence="4">The sequence shown here is derived from an EMBL/GenBank/DDBJ whole genome shotgun (WGS) entry which is preliminary data.</text>
</comment>
<evidence type="ECO:0000256" key="1">
    <source>
        <dbReference type="ARBA" id="ARBA00022553"/>
    </source>
</evidence>
<proteinExistence type="predicted"/>
<dbReference type="GO" id="GO:0000160">
    <property type="term" value="P:phosphorelay signal transduction system"/>
    <property type="evidence" value="ECO:0007669"/>
    <property type="project" value="InterPro"/>
</dbReference>
<dbReference type="RefSeq" id="WP_135165242.1">
    <property type="nucleotide sequence ID" value="NZ_SPQS01000011.1"/>
</dbReference>
<dbReference type="PANTHER" id="PTHR44591:SF21">
    <property type="entry name" value="TWO-COMPONENT RESPONSE REGULATOR"/>
    <property type="match status" value="1"/>
</dbReference>
<dbReference type="InterPro" id="IPR011006">
    <property type="entry name" value="CheY-like_superfamily"/>
</dbReference>
<dbReference type="AlphaFoldDB" id="A0A4Y9P2W0"/>
<dbReference type="Gene3D" id="3.40.50.2300">
    <property type="match status" value="1"/>
</dbReference>
<protein>
    <submittedName>
        <fullName evidence="4">Response regulator</fullName>
    </submittedName>
</protein>
<dbReference type="InterPro" id="IPR050595">
    <property type="entry name" value="Bact_response_regulator"/>
</dbReference>
<evidence type="ECO:0000313" key="5">
    <source>
        <dbReference type="Proteomes" id="UP000297700"/>
    </source>
</evidence>
<dbReference type="PROSITE" id="PS50110">
    <property type="entry name" value="RESPONSE_REGULATORY"/>
    <property type="match status" value="1"/>
</dbReference>
<evidence type="ECO:0000256" key="2">
    <source>
        <dbReference type="PROSITE-ProRule" id="PRU00169"/>
    </source>
</evidence>
<accession>A0A4Y9P2W0</accession>
<feature type="domain" description="Response regulatory" evidence="3">
    <location>
        <begin position="6"/>
        <end position="120"/>
    </location>
</feature>
<sequence>MPRSKSVLVIDDDSSMRMSIGRLLRAHGFGVLLFDSVEALFGHVDFSNAICLVIDINLGHRSGIDLRRHLLEEGVTTPVIYVTGNDSPAHRSTAVESGCVAYLTKPFTAQSLIESIERVRSGLG</sequence>
<dbReference type="Proteomes" id="UP000297700">
    <property type="component" value="Unassembled WGS sequence"/>
</dbReference>
<reference evidence="4 5" key="1">
    <citation type="submission" date="2019-03" db="EMBL/GenBank/DDBJ databases">
        <title>Bradyrhizobium strains diversity.</title>
        <authorList>
            <person name="Urquiaga M.C.O."/>
            <person name="Hungria M."/>
            <person name="Delamuta J.R.M."/>
            <person name="Klepa M.S."/>
        </authorList>
    </citation>
    <scope>NUCLEOTIDE SEQUENCE [LARGE SCALE GENOMIC DNA]</scope>
    <source>
        <strain evidence="4 5">CNPSo 3426</strain>
    </source>
</reference>
<evidence type="ECO:0000259" key="3">
    <source>
        <dbReference type="PROSITE" id="PS50110"/>
    </source>
</evidence>
<dbReference type="PANTHER" id="PTHR44591">
    <property type="entry name" value="STRESS RESPONSE REGULATOR PROTEIN 1"/>
    <property type="match status" value="1"/>
</dbReference>
<evidence type="ECO:0000313" key="4">
    <source>
        <dbReference type="EMBL" id="TFV73728.1"/>
    </source>
</evidence>
<feature type="modified residue" description="4-aspartylphosphate" evidence="2">
    <location>
        <position position="55"/>
    </location>
</feature>
<dbReference type="Pfam" id="PF00072">
    <property type="entry name" value="Response_reg"/>
    <property type="match status" value="1"/>
</dbReference>
<gene>
    <name evidence="4" type="ORF">E4K64_20480</name>
</gene>
<organism evidence="4 5">
    <name type="scientific">Bradyrhizobium frederickii</name>
    <dbReference type="NCBI Taxonomy" id="2560054"/>
    <lineage>
        <taxon>Bacteria</taxon>
        <taxon>Pseudomonadati</taxon>
        <taxon>Pseudomonadota</taxon>
        <taxon>Alphaproteobacteria</taxon>
        <taxon>Hyphomicrobiales</taxon>
        <taxon>Nitrobacteraceae</taxon>
        <taxon>Bradyrhizobium</taxon>
    </lineage>
</organism>
<keyword evidence="1 2" id="KW-0597">Phosphoprotein</keyword>
<name>A0A4Y9P2W0_9BRAD</name>